<sequence>MALPRESTTHKVGNGGGGVWKAEKAIAGNSEALQALRELISYPILYSRESKILGLNWPRGLLLYGPPGTGKTSLVRAVVRECDAHLSVISPHSVHKSHAGESEKILREAFAEAASHAKLGKPSVVFIDEIDALCPRRDSRREQDIRITSQLFLLMDSNKYSSTSVSNVVVVASTNRVDAIDPALRRSGRFDAEVEVSSPKEEERLQILTLYAKKLYLDPNVDLKAVAASCNGYVGADLEALCREAAMSALKNSSDTHPDVKQCIITMDDWKQARTVVGPSITRGVTIEIPKVSWDDIGGLKDVKKKLQQAVEWPIKHSSVFSRLGISPMRGILLHGPPGCSKTTLAKAAACGAQASFFSLSGAELYSMYVGEGEALLRNTFRKARLAAPSIIFFDEADVIAAKRGGNSNGSSTVGERLLSTLLTEMDGLEQAKGILVLAATNRPYAIDAALMRPGRFDLVLYVPPPDREARHEILRVHTRKMKIEDGINLEEIARDTELFTGAELEGLCKEAGIVALREDISATVVRERHFWVVMRSLKPGLTEIEIESYASFMKNTSPRPKKSSLTELDLHGDTWSAKGVFLVVASVVAAFSVVLYSGLMGTSLDAEGTTVQLVRT</sequence>
<keyword evidence="2 4" id="KW-0547">Nucleotide-binding</keyword>
<evidence type="ECO:0000256" key="5">
    <source>
        <dbReference type="SAM" id="Phobius"/>
    </source>
</evidence>
<proteinExistence type="inferred from homology"/>
<keyword evidence="7" id="KW-0131">Cell cycle</keyword>
<dbReference type="SUPFAM" id="SSF52540">
    <property type="entry name" value="P-loop containing nucleoside triphosphate hydrolases"/>
    <property type="match status" value="2"/>
</dbReference>
<dbReference type="FunFam" id="3.40.50.300:FF:001107">
    <property type="entry name" value="Cell division control protein 48-B-like protein"/>
    <property type="match status" value="1"/>
</dbReference>
<name>A0A9N7NZR7_STRHE</name>
<keyword evidence="5" id="KW-0472">Membrane</keyword>
<keyword evidence="5" id="KW-1133">Transmembrane helix</keyword>
<evidence type="ECO:0000256" key="1">
    <source>
        <dbReference type="ARBA" id="ARBA00006914"/>
    </source>
</evidence>
<dbReference type="EMBL" id="CACSLK010031421">
    <property type="protein sequence ID" value="CAA0839594.1"/>
    <property type="molecule type" value="Genomic_DNA"/>
</dbReference>
<gene>
    <name evidence="7" type="ORF">SHERM_06158</name>
</gene>
<dbReference type="InterPro" id="IPR041569">
    <property type="entry name" value="AAA_lid_3"/>
</dbReference>
<evidence type="ECO:0000313" key="7">
    <source>
        <dbReference type="EMBL" id="CAA0839594.1"/>
    </source>
</evidence>
<dbReference type="PANTHER" id="PTHR23077">
    <property type="entry name" value="AAA-FAMILY ATPASE"/>
    <property type="match status" value="1"/>
</dbReference>
<evidence type="ECO:0000256" key="2">
    <source>
        <dbReference type="ARBA" id="ARBA00022741"/>
    </source>
</evidence>
<feature type="transmembrane region" description="Helical" evidence="5">
    <location>
        <begin position="580"/>
        <end position="600"/>
    </location>
</feature>
<protein>
    <submittedName>
        <fullName evidence="7">Cell division control protein 48 homolog B</fullName>
    </submittedName>
</protein>
<dbReference type="GO" id="GO:0005524">
    <property type="term" value="F:ATP binding"/>
    <property type="evidence" value="ECO:0007669"/>
    <property type="project" value="UniProtKB-KW"/>
</dbReference>
<dbReference type="InterPro" id="IPR003960">
    <property type="entry name" value="ATPase_AAA_CS"/>
</dbReference>
<organism evidence="7 8">
    <name type="scientific">Striga hermonthica</name>
    <name type="common">Purple witchweed</name>
    <name type="synonym">Buchnera hermonthica</name>
    <dbReference type="NCBI Taxonomy" id="68872"/>
    <lineage>
        <taxon>Eukaryota</taxon>
        <taxon>Viridiplantae</taxon>
        <taxon>Streptophyta</taxon>
        <taxon>Embryophyta</taxon>
        <taxon>Tracheophyta</taxon>
        <taxon>Spermatophyta</taxon>
        <taxon>Magnoliopsida</taxon>
        <taxon>eudicotyledons</taxon>
        <taxon>Gunneridae</taxon>
        <taxon>Pentapetalae</taxon>
        <taxon>asterids</taxon>
        <taxon>lamiids</taxon>
        <taxon>Lamiales</taxon>
        <taxon>Orobanchaceae</taxon>
        <taxon>Buchnereae</taxon>
        <taxon>Striga</taxon>
    </lineage>
</organism>
<dbReference type="PANTHER" id="PTHR23077:SF117">
    <property type="entry name" value="AAA+ ATPASE DOMAIN-CONTAINING PROTEIN"/>
    <property type="match status" value="1"/>
</dbReference>
<dbReference type="SMART" id="SM00382">
    <property type="entry name" value="AAA"/>
    <property type="match status" value="2"/>
</dbReference>
<dbReference type="InterPro" id="IPR003959">
    <property type="entry name" value="ATPase_AAA_core"/>
</dbReference>
<dbReference type="FunFam" id="1.10.8.60:FF:000038">
    <property type="entry name" value="spermatogenesis-associated protein 5-like protein 1"/>
    <property type="match status" value="1"/>
</dbReference>
<dbReference type="Gene3D" id="1.10.8.60">
    <property type="match status" value="2"/>
</dbReference>
<dbReference type="InterPro" id="IPR027417">
    <property type="entry name" value="P-loop_NTPase"/>
</dbReference>
<dbReference type="InterPro" id="IPR003593">
    <property type="entry name" value="AAA+_ATPase"/>
</dbReference>
<dbReference type="Pfam" id="PF17862">
    <property type="entry name" value="AAA_lid_3"/>
    <property type="match status" value="2"/>
</dbReference>
<evidence type="ECO:0000256" key="3">
    <source>
        <dbReference type="ARBA" id="ARBA00022840"/>
    </source>
</evidence>
<comment type="similarity">
    <text evidence="1 4">Belongs to the AAA ATPase family.</text>
</comment>
<feature type="domain" description="AAA+ ATPase" evidence="6">
    <location>
        <begin position="328"/>
        <end position="467"/>
    </location>
</feature>
<evidence type="ECO:0000259" key="6">
    <source>
        <dbReference type="SMART" id="SM00382"/>
    </source>
</evidence>
<dbReference type="FunFam" id="3.40.50.300:FF:001439">
    <property type="entry name" value="Cell division control protein 48 homolog B"/>
    <property type="match status" value="1"/>
</dbReference>
<feature type="domain" description="AAA+ ATPase" evidence="6">
    <location>
        <begin position="57"/>
        <end position="200"/>
    </location>
</feature>
<dbReference type="GO" id="GO:0016887">
    <property type="term" value="F:ATP hydrolysis activity"/>
    <property type="evidence" value="ECO:0007669"/>
    <property type="project" value="InterPro"/>
</dbReference>
<accession>A0A9N7NZR7</accession>
<dbReference type="CDD" id="cd19511">
    <property type="entry name" value="RecA-like_CDC48_r2-like"/>
    <property type="match status" value="1"/>
</dbReference>
<dbReference type="Proteomes" id="UP001153555">
    <property type="component" value="Unassembled WGS sequence"/>
</dbReference>
<evidence type="ECO:0000256" key="4">
    <source>
        <dbReference type="RuleBase" id="RU003651"/>
    </source>
</evidence>
<keyword evidence="5" id="KW-0812">Transmembrane</keyword>
<dbReference type="PROSITE" id="PS00674">
    <property type="entry name" value="AAA"/>
    <property type="match status" value="1"/>
</dbReference>
<dbReference type="Gene3D" id="3.40.50.300">
    <property type="entry name" value="P-loop containing nucleotide triphosphate hydrolases"/>
    <property type="match status" value="2"/>
</dbReference>
<keyword evidence="3 4" id="KW-0067">ATP-binding</keyword>
<dbReference type="OrthoDB" id="5421at2759"/>
<dbReference type="AlphaFoldDB" id="A0A9N7NZR7"/>
<dbReference type="GO" id="GO:0051301">
    <property type="term" value="P:cell division"/>
    <property type="evidence" value="ECO:0007669"/>
    <property type="project" value="UniProtKB-KW"/>
</dbReference>
<evidence type="ECO:0000313" key="8">
    <source>
        <dbReference type="Proteomes" id="UP001153555"/>
    </source>
</evidence>
<comment type="caution">
    <text evidence="7">The sequence shown here is derived from an EMBL/GenBank/DDBJ whole genome shotgun (WGS) entry which is preliminary data.</text>
</comment>
<keyword evidence="8" id="KW-1185">Reference proteome</keyword>
<dbReference type="InterPro" id="IPR050168">
    <property type="entry name" value="AAA_ATPase_domain"/>
</dbReference>
<reference evidence="7" key="1">
    <citation type="submission" date="2019-12" db="EMBL/GenBank/DDBJ databases">
        <authorList>
            <person name="Scholes J."/>
        </authorList>
    </citation>
    <scope>NUCLEOTIDE SEQUENCE</scope>
</reference>
<dbReference type="Pfam" id="PF00004">
    <property type="entry name" value="AAA"/>
    <property type="match status" value="2"/>
</dbReference>
<keyword evidence="7" id="KW-0132">Cell division</keyword>